<evidence type="ECO:0000256" key="3">
    <source>
        <dbReference type="ARBA" id="ARBA00022960"/>
    </source>
</evidence>
<dbReference type="GO" id="GO:0018104">
    <property type="term" value="P:peptidoglycan-protein cross-linking"/>
    <property type="evidence" value="ECO:0007669"/>
    <property type="project" value="TreeGrafter"/>
</dbReference>
<dbReference type="AlphaFoldDB" id="A0A7X9HTR4"/>
<feature type="active site" description="Proton donor/acceptor" evidence="6">
    <location>
        <position position="164"/>
    </location>
</feature>
<keyword evidence="2" id="KW-0808">Transferase</keyword>
<dbReference type="InterPro" id="IPR005490">
    <property type="entry name" value="LD_TPept_cat_dom"/>
</dbReference>
<evidence type="ECO:0000256" key="1">
    <source>
        <dbReference type="ARBA" id="ARBA00004752"/>
    </source>
</evidence>
<keyword evidence="7" id="KW-1133">Transmembrane helix</keyword>
<proteinExistence type="predicted"/>
<dbReference type="GO" id="GO:0016740">
    <property type="term" value="F:transferase activity"/>
    <property type="evidence" value="ECO:0007669"/>
    <property type="project" value="UniProtKB-KW"/>
</dbReference>
<keyword evidence="7" id="KW-0472">Membrane</keyword>
<name>A0A7X9HTR4_UNCKA</name>
<feature type="active site" description="Nucleophile" evidence="6">
    <location>
        <position position="180"/>
    </location>
</feature>
<dbReference type="PROSITE" id="PS52029">
    <property type="entry name" value="LD_TPASE"/>
    <property type="match status" value="1"/>
</dbReference>
<dbReference type="SUPFAM" id="SSF141523">
    <property type="entry name" value="L,D-transpeptidase catalytic domain-like"/>
    <property type="match status" value="1"/>
</dbReference>
<evidence type="ECO:0000256" key="2">
    <source>
        <dbReference type="ARBA" id="ARBA00022679"/>
    </source>
</evidence>
<dbReference type="GO" id="GO:0005576">
    <property type="term" value="C:extracellular region"/>
    <property type="evidence" value="ECO:0007669"/>
    <property type="project" value="TreeGrafter"/>
</dbReference>
<dbReference type="GO" id="GO:0008360">
    <property type="term" value="P:regulation of cell shape"/>
    <property type="evidence" value="ECO:0007669"/>
    <property type="project" value="UniProtKB-UniRule"/>
</dbReference>
<evidence type="ECO:0000256" key="7">
    <source>
        <dbReference type="SAM" id="Phobius"/>
    </source>
</evidence>
<protein>
    <submittedName>
        <fullName evidence="9">L,D-transpeptidase</fullName>
    </submittedName>
</protein>
<sequence length="226" mass="25732">MKRLKTFNFLYIVPLIATLTLFAILKISSKPNNGAYDDTKKTAVFNGKKYTVPEERTVILSYEDNSANLDTSIESNVLGSKSKKDKRIEVDLSSQKLFAYEGNDKKMSFDVSTGKWSQTPTGEFKVWSKLKYTLMTGGSKDLGTYYYLPNVPYTMFFYKDYGIHGAYWHDNFGHPMSHGCVNMRIEDAEKLFYWANPILPQNISSITATEENPGTKVIIYGTTPRE</sequence>
<dbReference type="PANTHER" id="PTHR30582">
    <property type="entry name" value="L,D-TRANSPEPTIDASE"/>
    <property type="match status" value="1"/>
</dbReference>
<keyword evidence="4 6" id="KW-0573">Peptidoglycan synthesis</keyword>
<organism evidence="9 10">
    <name type="scientific">candidate division WWE3 bacterium</name>
    <dbReference type="NCBI Taxonomy" id="2053526"/>
    <lineage>
        <taxon>Bacteria</taxon>
        <taxon>Katanobacteria</taxon>
    </lineage>
</organism>
<dbReference type="GO" id="GO:0071555">
    <property type="term" value="P:cell wall organization"/>
    <property type="evidence" value="ECO:0007669"/>
    <property type="project" value="UniProtKB-UniRule"/>
</dbReference>
<dbReference type="Pfam" id="PF03734">
    <property type="entry name" value="YkuD"/>
    <property type="match status" value="1"/>
</dbReference>
<dbReference type="InterPro" id="IPR038063">
    <property type="entry name" value="Transpep_catalytic_dom"/>
</dbReference>
<dbReference type="Proteomes" id="UP000590542">
    <property type="component" value="Unassembled WGS sequence"/>
</dbReference>
<gene>
    <name evidence="9" type="ORF">GYA37_02465</name>
</gene>
<dbReference type="EMBL" id="JAAZNV010000007">
    <property type="protein sequence ID" value="NMB91688.1"/>
    <property type="molecule type" value="Genomic_DNA"/>
</dbReference>
<evidence type="ECO:0000313" key="10">
    <source>
        <dbReference type="Proteomes" id="UP000590542"/>
    </source>
</evidence>
<comment type="caution">
    <text evidence="9">The sequence shown here is derived from an EMBL/GenBank/DDBJ whole genome shotgun (WGS) entry which is preliminary data.</text>
</comment>
<keyword evidence="5 6" id="KW-0961">Cell wall biogenesis/degradation</keyword>
<feature type="domain" description="L,D-TPase catalytic" evidence="8">
    <location>
        <begin position="86"/>
        <end position="220"/>
    </location>
</feature>
<dbReference type="InterPro" id="IPR050979">
    <property type="entry name" value="LD-transpeptidase"/>
</dbReference>
<evidence type="ECO:0000259" key="8">
    <source>
        <dbReference type="PROSITE" id="PS52029"/>
    </source>
</evidence>
<dbReference type="CDD" id="cd16913">
    <property type="entry name" value="YkuD_like"/>
    <property type="match status" value="1"/>
</dbReference>
<feature type="transmembrane region" description="Helical" evidence="7">
    <location>
        <begin position="7"/>
        <end position="25"/>
    </location>
</feature>
<keyword evidence="7" id="KW-0812">Transmembrane</keyword>
<accession>A0A7X9HTR4</accession>
<evidence type="ECO:0000313" key="9">
    <source>
        <dbReference type="EMBL" id="NMB91688.1"/>
    </source>
</evidence>
<evidence type="ECO:0000256" key="6">
    <source>
        <dbReference type="PROSITE-ProRule" id="PRU01373"/>
    </source>
</evidence>
<dbReference type="GO" id="GO:0071972">
    <property type="term" value="F:peptidoglycan L,D-transpeptidase activity"/>
    <property type="evidence" value="ECO:0007669"/>
    <property type="project" value="TreeGrafter"/>
</dbReference>
<comment type="pathway">
    <text evidence="1 6">Cell wall biogenesis; peptidoglycan biosynthesis.</text>
</comment>
<dbReference type="Gene3D" id="2.40.440.10">
    <property type="entry name" value="L,D-transpeptidase catalytic domain-like"/>
    <property type="match status" value="1"/>
</dbReference>
<evidence type="ECO:0000256" key="4">
    <source>
        <dbReference type="ARBA" id="ARBA00022984"/>
    </source>
</evidence>
<reference evidence="9 10" key="1">
    <citation type="journal article" date="2020" name="Biotechnol. Biofuels">
        <title>New insights from the biogas microbiome by comprehensive genome-resolved metagenomics of nearly 1600 species originating from multiple anaerobic digesters.</title>
        <authorList>
            <person name="Campanaro S."/>
            <person name="Treu L."/>
            <person name="Rodriguez-R L.M."/>
            <person name="Kovalovszki A."/>
            <person name="Ziels R.M."/>
            <person name="Maus I."/>
            <person name="Zhu X."/>
            <person name="Kougias P.G."/>
            <person name="Basile A."/>
            <person name="Luo G."/>
            <person name="Schluter A."/>
            <person name="Konstantinidis K.T."/>
            <person name="Angelidaki I."/>
        </authorList>
    </citation>
    <scope>NUCLEOTIDE SEQUENCE [LARGE SCALE GENOMIC DNA]</scope>
    <source>
        <strain evidence="9">AS27yjCOA_202</strain>
    </source>
</reference>
<dbReference type="UniPathway" id="UPA00219"/>
<evidence type="ECO:0000256" key="5">
    <source>
        <dbReference type="ARBA" id="ARBA00023316"/>
    </source>
</evidence>
<keyword evidence="3 6" id="KW-0133">Cell shape</keyword>
<dbReference type="PANTHER" id="PTHR30582:SF2">
    <property type="entry name" value="L,D-TRANSPEPTIDASE YCIB-RELATED"/>
    <property type="match status" value="1"/>
</dbReference>